<evidence type="ECO:0000256" key="1">
    <source>
        <dbReference type="ARBA" id="ARBA00004246"/>
    </source>
</evidence>
<dbReference type="Pfam" id="PF12026">
    <property type="entry name" value="CAS_C"/>
    <property type="match status" value="1"/>
</dbReference>
<dbReference type="InterPro" id="IPR038319">
    <property type="entry name" value="Serine_rich_sf"/>
</dbReference>
<organism evidence="13 14">
    <name type="scientific">Scyliorhinus torazame</name>
    <name type="common">Cloudy catshark</name>
    <name type="synonym">Catulus torazame</name>
    <dbReference type="NCBI Taxonomy" id="75743"/>
    <lineage>
        <taxon>Eukaryota</taxon>
        <taxon>Metazoa</taxon>
        <taxon>Chordata</taxon>
        <taxon>Craniata</taxon>
        <taxon>Vertebrata</taxon>
        <taxon>Chondrichthyes</taxon>
        <taxon>Elasmobranchii</taxon>
        <taxon>Galeomorphii</taxon>
        <taxon>Galeoidea</taxon>
        <taxon>Carcharhiniformes</taxon>
        <taxon>Scyliorhinidae</taxon>
        <taxon>Scyliorhinus</taxon>
    </lineage>
</organism>
<evidence type="ECO:0000256" key="9">
    <source>
        <dbReference type="SAM" id="Coils"/>
    </source>
</evidence>
<dbReference type="GO" id="GO:0005737">
    <property type="term" value="C:cytoplasm"/>
    <property type="evidence" value="ECO:0007669"/>
    <property type="project" value="UniProtKB-SubCell"/>
</dbReference>
<dbReference type="FunFam" id="1.20.120.830:FF:000001">
    <property type="entry name" value="BCAR1 scaffold protein, Cas family member"/>
    <property type="match status" value="1"/>
</dbReference>
<keyword evidence="6" id="KW-0597">Phosphoprotein</keyword>
<keyword evidence="8" id="KW-0965">Cell junction</keyword>
<accession>A0A401P797</accession>
<comment type="caution">
    <text evidence="13">The sequence shown here is derived from an EMBL/GenBank/DDBJ whole genome shotgun (WGS) entry which is preliminary data.</text>
</comment>
<sequence length="720" mass="80651">MGQASTLRSMSGPYADAYDIPPGHVPGIHSSQFGSPGTARKYSMFQTDAERSLIQQLYDIPLSFERPRAKSQQQVYDIPPSVCRDGPMRDSTYDIPPSYGREPQGISIGSYCTLPIPRKLSWDETRALKQSLYDVPTSRDEAAFSREALYDVPPTKGGAVGLGLPNHSMLPSRLHDGNVRQSLYDIPPSQNTSSSGQLLYDIPPSREHPASSQDNRLSKFSEIYDIPVNIPKPTLDRPGPTQQNIYDLPRVSLPTKAKNLGESVYDVPPQVSRDVQTTQERADMSSEERRQSVAHTTLAKPPVPAVPSSAKEITLDVELAIGRLVQLQQQVASSVASIMVFVSRTWRLQDHLEENLTEIRSTAANVMKCLGTFMDFVQGVKVNATRLTDSNLQNRLYKQLQILEDSYKIMVETTQTLSGCDWSLSVLVVSKPQASPDDLDRFVMVTRTIPDDVKRLASIIIANGKLLFNQAQRQEGQSQKQTFSTLDKQRAVNNIHSCLQRKATGIIIKQKAPLPTPPRKEHNSKPSNLLIAKQTHIEDCDYVQLQRKEEFEKQEKEKESFKQNEKERIKPKRFLLEQQIRKSGNGSTKVSPKETQPSTASFEQCKMFFTALQKAIISFTDNIDANQSGDVLIKSSKVVIMIGQKLVDMLYRETGQKAVHKEVVSRSNQFCGRMKEFAVATKNAVMQPNPMALQEMKDQMAELSQQAEQLRLLLEQATAS</sequence>
<proteinExistence type="inferred from homology"/>
<dbReference type="EMBL" id="BFAA01008590">
    <property type="protein sequence ID" value="GCB68995.1"/>
    <property type="molecule type" value="Genomic_DNA"/>
</dbReference>
<evidence type="ECO:0000256" key="3">
    <source>
        <dbReference type="ARBA" id="ARBA00007848"/>
    </source>
</evidence>
<feature type="domain" description="CAS family C-terminal" evidence="12">
    <location>
        <begin position="533"/>
        <end position="714"/>
    </location>
</feature>
<dbReference type="GO" id="GO:0007155">
    <property type="term" value="P:cell adhesion"/>
    <property type="evidence" value="ECO:0007669"/>
    <property type="project" value="UniProtKB-KW"/>
</dbReference>
<evidence type="ECO:0000313" key="14">
    <source>
        <dbReference type="Proteomes" id="UP000288216"/>
    </source>
</evidence>
<feature type="region of interest" description="Disordered" evidence="10">
    <location>
        <begin position="180"/>
        <end position="216"/>
    </location>
</feature>
<dbReference type="GO" id="GO:0005925">
    <property type="term" value="C:focal adhesion"/>
    <property type="evidence" value="ECO:0007669"/>
    <property type="project" value="UniProtKB-SubCell"/>
</dbReference>
<feature type="coiled-coil region" evidence="9">
    <location>
        <begin position="693"/>
        <end position="720"/>
    </location>
</feature>
<feature type="region of interest" description="Disordered" evidence="10">
    <location>
        <begin position="576"/>
        <end position="597"/>
    </location>
</feature>
<dbReference type="GO" id="GO:0016477">
    <property type="term" value="P:cell migration"/>
    <property type="evidence" value="ECO:0007669"/>
    <property type="project" value="TreeGrafter"/>
</dbReference>
<gene>
    <name evidence="13" type="ORF">scyTo_0015269</name>
</gene>
<dbReference type="PANTHER" id="PTHR10654">
    <property type="entry name" value="CAS SCAFFOLDING PROTEIN"/>
    <property type="match status" value="1"/>
</dbReference>
<dbReference type="OMA" id="TYERMDM"/>
<keyword evidence="14" id="KW-1185">Reference proteome</keyword>
<feature type="domain" description="Serine rich protein interaction" evidence="11">
    <location>
        <begin position="315"/>
        <end position="470"/>
    </location>
</feature>
<comment type="subcellular location">
    <subcellularLocation>
        <location evidence="1">Cell junction</location>
        <location evidence="1">Focal adhesion</location>
    </subcellularLocation>
    <subcellularLocation>
        <location evidence="2">Cytoplasm</location>
    </subcellularLocation>
</comment>
<dbReference type="GO" id="GO:0007169">
    <property type="term" value="P:cell surface receptor protein tyrosine kinase signaling pathway"/>
    <property type="evidence" value="ECO:0007669"/>
    <property type="project" value="TreeGrafter"/>
</dbReference>
<dbReference type="STRING" id="75743.A0A401P797"/>
<feature type="compositionally biased region" description="Basic and acidic residues" evidence="10">
    <location>
        <begin position="280"/>
        <end position="291"/>
    </location>
</feature>
<evidence type="ECO:0000256" key="8">
    <source>
        <dbReference type="ARBA" id="ARBA00022949"/>
    </source>
</evidence>
<evidence type="ECO:0000256" key="10">
    <source>
        <dbReference type="SAM" id="MobiDB-lite"/>
    </source>
</evidence>
<name>A0A401P797_SCYTO</name>
<dbReference type="GO" id="GO:0005886">
    <property type="term" value="C:plasma membrane"/>
    <property type="evidence" value="ECO:0007669"/>
    <property type="project" value="TreeGrafter"/>
</dbReference>
<evidence type="ECO:0000256" key="4">
    <source>
        <dbReference type="ARBA" id="ARBA00022443"/>
    </source>
</evidence>
<dbReference type="InterPro" id="IPR014928">
    <property type="entry name" value="Serine_rich_dom"/>
</dbReference>
<evidence type="ECO:0000259" key="12">
    <source>
        <dbReference type="Pfam" id="PF12026"/>
    </source>
</evidence>
<dbReference type="InterPro" id="IPR021901">
    <property type="entry name" value="CAS_C"/>
</dbReference>
<dbReference type="Proteomes" id="UP000288216">
    <property type="component" value="Unassembled WGS sequence"/>
</dbReference>
<evidence type="ECO:0008006" key="15">
    <source>
        <dbReference type="Google" id="ProtNLM"/>
    </source>
</evidence>
<dbReference type="Gene3D" id="1.20.120.230">
    <property type="entry name" value="Alpha-catenin/vinculin-like"/>
    <property type="match status" value="1"/>
</dbReference>
<evidence type="ECO:0000256" key="2">
    <source>
        <dbReference type="ARBA" id="ARBA00004496"/>
    </source>
</evidence>
<dbReference type="Pfam" id="PF08824">
    <property type="entry name" value="Serine_rich"/>
    <property type="match status" value="1"/>
</dbReference>
<dbReference type="PANTHER" id="PTHR10654:SF19">
    <property type="entry name" value="CAS SCAFFOLDING PROTEIN FAMILY MEMBER 4"/>
    <property type="match status" value="1"/>
</dbReference>
<dbReference type="AlphaFoldDB" id="A0A401P797"/>
<evidence type="ECO:0000256" key="7">
    <source>
        <dbReference type="ARBA" id="ARBA00022889"/>
    </source>
</evidence>
<keyword evidence="7" id="KW-0130">Cell adhesion</keyword>
<dbReference type="InterPro" id="IPR037362">
    <property type="entry name" value="CAS_fam"/>
</dbReference>
<evidence type="ECO:0000313" key="13">
    <source>
        <dbReference type="EMBL" id="GCB68995.1"/>
    </source>
</evidence>
<keyword evidence="4" id="KW-0728">SH3 domain</keyword>
<evidence type="ECO:0000256" key="6">
    <source>
        <dbReference type="ARBA" id="ARBA00022553"/>
    </source>
</evidence>
<feature type="region of interest" description="Disordered" evidence="10">
    <location>
        <begin position="269"/>
        <end position="305"/>
    </location>
</feature>
<keyword evidence="9" id="KW-0175">Coiled coil</keyword>
<comment type="similarity">
    <text evidence="3">Belongs to the CAS family.</text>
</comment>
<reference evidence="13 14" key="1">
    <citation type="journal article" date="2018" name="Nat. Ecol. Evol.">
        <title>Shark genomes provide insights into elasmobranch evolution and the origin of vertebrates.</title>
        <authorList>
            <person name="Hara Y"/>
            <person name="Yamaguchi K"/>
            <person name="Onimaru K"/>
            <person name="Kadota M"/>
            <person name="Koyanagi M"/>
            <person name="Keeley SD"/>
            <person name="Tatsumi K"/>
            <person name="Tanaka K"/>
            <person name="Motone F"/>
            <person name="Kageyama Y"/>
            <person name="Nozu R"/>
            <person name="Adachi N"/>
            <person name="Nishimura O"/>
            <person name="Nakagawa R"/>
            <person name="Tanegashima C"/>
            <person name="Kiyatake I"/>
            <person name="Matsumoto R"/>
            <person name="Murakumo K"/>
            <person name="Nishida K"/>
            <person name="Terakita A"/>
            <person name="Kuratani S"/>
            <person name="Sato K"/>
            <person name="Hyodo S Kuraku.S."/>
        </authorList>
    </citation>
    <scope>NUCLEOTIDE SEQUENCE [LARGE SCALE GENOMIC DNA]</scope>
</reference>
<feature type="compositionally biased region" description="Polar residues" evidence="10">
    <location>
        <begin position="581"/>
        <end position="597"/>
    </location>
</feature>
<dbReference type="OrthoDB" id="5983572at2759"/>
<evidence type="ECO:0000259" key="11">
    <source>
        <dbReference type="Pfam" id="PF08824"/>
    </source>
</evidence>
<keyword evidence="5" id="KW-0963">Cytoplasm</keyword>
<dbReference type="Gene3D" id="1.20.120.830">
    <property type="entry name" value="Serine-rich domain"/>
    <property type="match status" value="1"/>
</dbReference>
<feature type="compositionally biased region" description="Polar residues" evidence="10">
    <location>
        <begin position="188"/>
        <end position="197"/>
    </location>
</feature>
<evidence type="ECO:0000256" key="5">
    <source>
        <dbReference type="ARBA" id="ARBA00022490"/>
    </source>
</evidence>
<protein>
    <recommendedName>
        <fullName evidence="15">Cas scaffolding protein family member 4</fullName>
    </recommendedName>
</protein>